<dbReference type="SUPFAM" id="SSF102405">
    <property type="entry name" value="MCP/YpsA-like"/>
    <property type="match status" value="1"/>
</dbReference>
<proteinExistence type="predicted"/>
<keyword evidence="2" id="KW-1185">Reference proteome</keyword>
<dbReference type="STRING" id="418495.SAMN05216215_105720"/>
<evidence type="ECO:0000313" key="2">
    <source>
        <dbReference type="Proteomes" id="UP000199529"/>
    </source>
</evidence>
<reference evidence="2" key="1">
    <citation type="submission" date="2016-10" db="EMBL/GenBank/DDBJ databases">
        <authorList>
            <person name="Varghese N."/>
            <person name="Submissions S."/>
        </authorList>
    </citation>
    <scope>NUCLEOTIDE SEQUENCE [LARGE SCALE GENOMIC DNA]</scope>
    <source>
        <strain evidence="2">CGMCC 4.3530</strain>
    </source>
</reference>
<organism evidence="1 2">
    <name type="scientific">Saccharopolyspora shandongensis</name>
    <dbReference type="NCBI Taxonomy" id="418495"/>
    <lineage>
        <taxon>Bacteria</taxon>
        <taxon>Bacillati</taxon>
        <taxon>Actinomycetota</taxon>
        <taxon>Actinomycetes</taxon>
        <taxon>Pseudonocardiales</taxon>
        <taxon>Pseudonocardiaceae</taxon>
        <taxon>Saccharopolyspora</taxon>
    </lineage>
</organism>
<name>A0A1H3RRC9_9PSEU</name>
<protein>
    <submittedName>
        <fullName evidence="1">Uncharacterized protein</fullName>
    </submittedName>
</protein>
<dbReference type="AlphaFoldDB" id="A0A1H3RRC9"/>
<dbReference type="OrthoDB" id="3231229at2"/>
<dbReference type="EMBL" id="FNOK01000057">
    <property type="protein sequence ID" value="SDZ28334.1"/>
    <property type="molecule type" value="Genomic_DNA"/>
</dbReference>
<gene>
    <name evidence="1" type="ORF">SAMN05216215_105720</name>
</gene>
<evidence type="ECO:0000313" key="1">
    <source>
        <dbReference type="EMBL" id="SDZ28334.1"/>
    </source>
</evidence>
<dbReference type="Proteomes" id="UP000199529">
    <property type="component" value="Unassembled WGS sequence"/>
</dbReference>
<accession>A0A1H3RRC9</accession>
<dbReference type="RefSeq" id="WP_093275736.1">
    <property type="nucleotide sequence ID" value="NZ_FNOK01000057.1"/>
</dbReference>
<sequence>MRVAITGHRGLPAETARMVADGLRAEIGGYQAAELVGLTCLADGADSIFARLVLDHGGRLAVILPASEYRDSLPESHLVTFDALRAAASELVELDYVAAEPQAYLAAGLRMLDTANHLIAVWDGRPPAGPGGTADIVAAARDRGLPVTVIWPPGARRA</sequence>
<dbReference type="Gene3D" id="3.40.50.450">
    <property type="match status" value="1"/>
</dbReference>